<sequence>MNKKIILGAAAVFAAAMLYSCDNKGSQKAAGTESSTAENTADSHDHAGHDHAGHDHAGHDHAQAAPAQSSEPAAILPNFTFYQLRSGIRVSNENLAKDKNTVFILFDPGCSHCQHEATELEKNIDRLKDVNIFYISMNDPALVLGFFDSFAPKLSKSSNVEVLIDKDQTFIQSIHVPSQFPANYVYGADGKLKAHWEGEKNINEAISQFHK</sequence>
<dbReference type="InterPro" id="IPR036249">
    <property type="entry name" value="Thioredoxin-like_sf"/>
</dbReference>
<proteinExistence type="predicted"/>
<feature type="compositionally biased region" description="Basic and acidic residues" evidence="1">
    <location>
        <begin position="41"/>
        <end position="62"/>
    </location>
</feature>
<comment type="caution">
    <text evidence="3">The sequence shown here is derived from an EMBL/GenBank/DDBJ whole genome shotgun (WGS) entry which is preliminary data.</text>
</comment>
<dbReference type="EMBL" id="QCXX01000001">
    <property type="protein sequence ID" value="PUV25606.1"/>
    <property type="molecule type" value="Genomic_DNA"/>
</dbReference>
<organism evidence="3 4">
    <name type="scientific">Sphingobacterium athyrii</name>
    <dbReference type="NCBI Taxonomy" id="2152717"/>
    <lineage>
        <taxon>Bacteria</taxon>
        <taxon>Pseudomonadati</taxon>
        <taxon>Bacteroidota</taxon>
        <taxon>Sphingobacteriia</taxon>
        <taxon>Sphingobacteriales</taxon>
        <taxon>Sphingobacteriaceae</taxon>
        <taxon>Sphingobacterium</taxon>
    </lineage>
</organism>
<dbReference type="Pfam" id="PF00578">
    <property type="entry name" value="AhpC-TSA"/>
    <property type="match status" value="1"/>
</dbReference>
<dbReference type="InterPro" id="IPR013766">
    <property type="entry name" value="Thioredoxin_domain"/>
</dbReference>
<accession>A0A363NXR2</accession>
<dbReference type="GO" id="GO:0016209">
    <property type="term" value="F:antioxidant activity"/>
    <property type="evidence" value="ECO:0007669"/>
    <property type="project" value="InterPro"/>
</dbReference>
<gene>
    <name evidence="3" type="ORF">DCO56_01055</name>
</gene>
<feature type="domain" description="Thioredoxin" evidence="2">
    <location>
        <begin position="70"/>
        <end position="211"/>
    </location>
</feature>
<dbReference type="PROSITE" id="PS51257">
    <property type="entry name" value="PROKAR_LIPOPROTEIN"/>
    <property type="match status" value="1"/>
</dbReference>
<dbReference type="AlphaFoldDB" id="A0A363NXR2"/>
<dbReference type="Gene3D" id="3.40.30.10">
    <property type="entry name" value="Glutaredoxin"/>
    <property type="match status" value="1"/>
</dbReference>
<evidence type="ECO:0000313" key="3">
    <source>
        <dbReference type="EMBL" id="PUV25606.1"/>
    </source>
</evidence>
<dbReference type="Proteomes" id="UP000250831">
    <property type="component" value="Unassembled WGS sequence"/>
</dbReference>
<evidence type="ECO:0000259" key="2">
    <source>
        <dbReference type="PROSITE" id="PS51352"/>
    </source>
</evidence>
<evidence type="ECO:0000313" key="4">
    <source>
        <dbReference type="Proteomes" id="UP000250831"/>
    </source>
</evidence>
<evidence type="ECO:0000256" key="1">
    <source>
        <dbReference type="SAM" id="MobiDB-lite"/>
    </source>
</evidence>
<name>A0A363NXR2_9SPHI</name>
<dbReference type="RefSeq" id="WP_108631927.1">
    <property type="nucleotide sequence ID" value="NZ_QCXX01000001.1"/>
</dbReference>
<dbReference type="OrthoDB" id="662072at2"/>
<protein>
    <recommendedName>
        <fullName evidence="2">Thioredoxin domain-containing protein</fullName>
    </recommendedName>
</protein>
<dbReference type="PROSITE" id="PS51352">
    <property type="entry name" value="THIOREDOXIN_2"/>
    <property type="match status" value="1"/>
</dbReference>
<dbReference type="GO" id="GO:0016491">
    <property type="term" value="F:oxidoreductase activity"/>
    <property type="evidence" value="ECO:0007669"/>
    <property type="project" value="InterPro"/>
</dbReference>
<reference evidence="3 4" key="1">
    <citation type="submission" date="2018-04" db="EMBL/GenBank/DDBJ databases">
        <title>Sphingobacterium sp. M46 Genome.</title>
        <authorList>
            <person name="Cheng J."/>
            <person name="Li Y."/>
        </authorList>
    </citation>
    <scope>NUCLEOTIDE SEQUENCE [LARGE SCALE GENOMIC DNA]</scope>
    <source>
        <strain evidence="3 4">M46</strain>
    </source>
</reference>
<dbReference type="SUPFAM" id="SSF52833">
    <property type="entry name" value="Thioredoxin-like"/>
    <property type="match status" value="1"/>
</dbReference>
<keyword evidence="4" id="KW-1185">Reference proteome</keyword>
<feature type="region of interest" description="Disordered" evidence="1">
    <location>
        <begin position="27"/>
        <end position="69"/>
    </location>
</feature>
<dbReference type="InterPro" id="IPR000866">
    <property type="entry name" value="AhpC/TSA"/>
</dbReference>